<dbReference type="GO" id="GO:0016491">
    <property type="term" value="F:oxidoreductase activity"/>
    <property type="evidence" value="ECO:0007669"/>
    <property type="project" value="UniProtKB-KW"/>
</dbReference>
<evidence type="ECO:0000256" key="3">
    <source>
        <dbReference type="ARBA" id="ARBA00023002"/>
    </source>
</evidence>
<dbReference type="PANTHER" id="PTHR46720">
    <property type="entry name" value="HYDROXYLASE, PUTATIVE (AFU_ORTHOLOGUE AFUA_3G01460)-RELATED"/>
    <property type="match status" value="1"/>
</dbReference>
<dbReference type="PRINTS" id="PR00420">
    <property type="entry name" value="RNGMNOXGNASE"/>
</dbReference>
<feature type="domain" description="FAD-binding" evidence="4">
    <location>
        <begin position="12"/>
        <end position="211"/>
    </location>
</feature>
<accession>A0A8H3EJD8</accession>
<keyword evidence="1" id="KW-0285">Flavoprotein</keyword>
<dbReference type="InterPro" id="IPR051104">
    <property type="entry name" value="FAD_monoxygenase"/>
</dbReference>
<evidence type="ECO:0000256" key="2">
    <source>
        <dbReference type="ARBA" id="ARBA00022827"/>
    </source>
</evidence>
<evidence type="ECO:0000259" key="4">
    <source>
        <dbReference type="Pfam" id="PF01494"/>
    </source>
</evidence>
<reference evidence="5" key="1">
    <citation type="submission" date="2021-03" db="EMBL/GenBank/DDBJ databases">
        <authorList>
            <person name="Tagirdzhanova G."/>
        </authorList>
    </citation>
    <scope>NUCLEOTIDE SEQUENCE</scope>
</reference>
<evidence type="ECO:0000313" key="5">
    <source>
        <dbReference type="EMBL" id="CAF9907639.1"/>
    </source>
</evidence>
<dbReference type="InterPro" id="IPR002938">
    <property type="entry name" value="FAD-bd"/>
</dbReference>
<feature type="domain" description="FAD-binding" evidence="4">
    <location>
        <begin position="332"/>
        <end position="402"/>
    </location>
</feature>
<organism evidence="5 6">
    <name type="scientific">Heterodermia speciosa</name>
    <dbReference type="NCBI Taxonomy" id="116794"/>
    <lineage>
        <taxon>Eukaryota</taxon>
        <taxon>Fungi</taxon>
        <taxon>Dikarya</taxon>
        <taxon>Ascomycota</taxon>
        <taxon>Pezizomycotina</taxon>
        <taxon>Lecanoromycetes</taxon>
        <taxon>OSLEUM clade</taxon>
        <taxon>Lecanoromycetidae</taxon>
        <taxon>Caliciales</taxon>
        <taxon>Physciaceae</taxon>
        <taxon>Heterodermia</taxon>
    </lineage>
</organism>
<name>A0A8H3EJD8_9LECA</name>
<evidence type="ECO:0000313" key="6">
    <source>
        <dbReference type="Proteomes" id="UP000664521"/>
    </source>
</evidence>
<dbReference type="GO" id="GO:0044550">
    <property type="term" value="P:secondary metabolite biosynthetic process"/>
    <property type="evidence" value="ECO:0007669"/>
    <property type="project" value="UniProtKB-ARBA"/>
</dbReference>
<comment type="caution">
    <text evidence="5">The sequence shown here is derived from an EMBL/GenBank/DDBJ whole genome shotgun (WGS) entry which is preliminary data.</text>
</comment>
<dbReference type="Proteomes" id="UP000664521">
    <property type="component" value="Unassembled WGS sequence"/>
</dbReference>
<dbReference type="SUPFAM" id="SSF54373">
    <property type="entry name" value="FAD-linked reductases, C-terminal domain"/>
    <property type="match status" value="1"/>
</dbReference>
<dbReference type="OrthoDB" id="417877at2759"/>
<dbReference type="SUPFAM" id="SSF51905">
    <property type="entry name" value="FAD/NAD(P)-binding domain"/>
    <property type="match status" value="1"/>
</dbReference>
<keyword evidence="3" id="KW-0560">Oxidoreductase</keyword>
<dbReference type="AlphaFoldDB" id="A0A8H3EJD8"/>
<sequence length="452" mass="49579">MPSANPQSPPYTVAVLGGGIAGLSLAIGLQRHGVPFHLYESAHAFAEVGAGVGFGPNSIRAMQLLDPRIRESYDRLATGNSDRKGTWLEFRMGCDWRSGTDWKGNDARSNGMVKGDVDGEERPTRIQVGDKITELNTTVDGKPFGQSSVHRAAFLDELVALIPKQKVSFNHRVVAIDDLGAEGVRIRFEHGETATADAAVGCDGIKSRVRRIVLGEDNPAAHPSFTGKYAYRGLVPMDQAVALLGDGLARNSVMYTGYHGHVITMPIEHGATMNVVAFRTKPDGKWEDERWVLPTRKEDMRADFKGFGPSVRDILSLVQTPDLWALFDYPPAETYFKGRVCLLGDAAHASTPHQGSGAGMAIEDAFVLSNLLGKVDDAREIETAFQAFDRIRRPRTQKLVTTSKEAGELWDLEAAGIGDDMEKFRADVQVRMDWIWDVDLEGQLREGKKGVF</sequence>
<keyword evidence="6" id="KW-1185">Reference proteome</keyword>
<dbReference type="Gene3D" id="3.50.50.60">
    <property type="entry name" value="FAD/NAD(P)-binding domain"/>
    <property type="match status" value="1"/>
</dbReference>
<proteinExistence type="predicted"/>
<dbReference type="Pfam" id="PF01494">
    <property type="entry name" value="FAD_binding_3"/>
    <property type="match status" value="2"/>
</dbReference>
<dbReference type="InterPro" id="IPR036188">
    <property type="entry name" value="FAD/NAD-bd_sf"/>
</dbReference>
<dbReference type="FunFam" id="3.50.50.60:FF:000153">
    <property type="entry name" value="Salicylate hydroxylase, putative"/>
    <property type="match status" value="1"/>
</dbReference>
<dbReference type="GO" id="GO:0071949">
    <property type="term" value="F:FAD binding"/>
    <property type="evidence" value="ECO:0007669"/>
    <property type="project" value="InterPro"/>
</dbReference>
<keyword evidence="2" id="KW-0274">FAD</keyword>
<dbReference type="EMBL" id="CAJPDS010000005">
    <property type="protein sequence ID" value="CAF9907639.1"/>
    <property type="molecule type" value="Genomic_DNA"/>
</dbReference>
<protein>
    <recommendedName>
        <fullName evidence="4">FAD-binding domain-containing protein</fullName>
    </recommendedName>
</protein>
<gene>
    <name evidence="5" type="ORF">HETSPECPRED_007194</name>
</gene>
<evidence type="ECO:0000256" key="1">
    <source>
        <dbReference type="ARBA" id="ARBA00022630"/>
    </source>
</evidence>
<dbReference type="PANTHER" id="PTHR46720:SF3">
    <property type="entry name" value="FAD-BINDING DOMAIN-CONTAINING PROTEIN-RELATED"/>
    <property type="match status" value="1"/>
</dbReference>